<reference evidence="1" key="1">
    <citation type="submission" date="2022-11" db="EMBL/GenBank/DDBJ databases">
        <title>Dyadobacter pollutisoli sp. nov., isolated from plastic dumped soil.</title>
        <authorList>
            <person name="Kim J.M."/>
            <person name="Kim K.R."/>
            <person name="Lee J.K."/>
            <person name="Hao L."/>
            <person name="Jeon C.O."/>
        </authorList>
    </citation>
    <scope>NUCLEOTIDE SEQUENCE</scope>
    <source>
        <strain evidence="1">U1</strain>
    </source>
</reference>
<gene>
    <name evidence="1" type="ORF">ON006_29695</name>
</gene>
<accession>A0A9E8NCK3</accession>
<dbReference type="AlphaFoldDB" id="A0A9E8NCK3"/>
<protein>
    <submittedName>
        <fullName evidence="1">Uncharacterized protein</fullName>
    </submittedName>
</protein>
<evidence type="ECO:0000313" key="2">
    <source>
        <dbReference type="Proteomes" id="UP001164653"/>
    </source>
</evidence>
<sequence length="107" mass="12284">MPITKCNICGGTIQWNWEEAFCKFGFSDGDGQIETYTVEDTLTEAGYEVVVQDWGMHNTIITSIKRNGIEQIPDQVTVGYDDPREYLPKRIVKLLNKQFPSETPYFL</sequence>
<evidence type="ECO:0000313" key="1">
    <source>
        <dbReference type="EMBL" id="WAC11892.1"/>
    </source>
</evidence>
<proteinExistence type="predicted"/>
<dbReference type="EMBL" id="CP112998">
    <property type="protein sequence ID" value="WAC11892.1"/>
    <property type="molecule type" value="Genomic_DNA"/>
</dbReference>
<keyword evidence="2" id="KW-1185">Reference proteome</keyword>
<dbReference type="Proteomes" id="UP001164653">
    <property type="component" value="Chromosome"/>
</dbReference>
<dbReference type="RefSeq" id="WP_244822240.1">
    <property type="nucleotide sequence ID" value="NZ_CP112998.1"/>
</dbReference>
<dbReference type="KEGG" id="dpf:ON006_29695"/>
<name>A0A9E8NCK3_9BACT</name>
<organism evidence="1 2">
    <name type="scientific">Dyadobacter pollutisoli</name>
    <dbReference type="NCBI Taxonomy" id="2910158"/>
    <lineage>
        <taxon>Bacteria</taxon>
        <taxon>Pseudomonadati</taxon>
        <taxon>Bacteroidota</taxon>
        <taxon>Cytophagia</taxon>
        <taxon>Cytophagales</taxon>
        <taxon>Spirosomataceae</taxon>
        <taxon>Dyadobacter</taxon>
    </lineage>
</organism>